<dbReference type="Gene3D" id="3.10.20.90">
    <property type="entry name" value="Phosphatidylinositol 3-kinase Catalytic Subunit, Chain A, domain 1"/>
    <property type="match status" value="1"/>
</dbReference>
<evidence type="ECO:0000259" key="3">
    <source>
        <dbReference type="PROSITE" id="PS50053"/>
    </source>
</evidence>
<dbReference type="OrthoDB" id="2556122at2759"/>
<keyword evidence="2" id="KW-1133">Transmembrane helix</keyword>
<dbReference type="InterPro" id="IPR029071">
    <property type="entry name" value="Ubiquitin-like_domsf"/>
</dbReference>
<gene>
    <name evidence="4" type="ORF">INT45_013773</name>
</gene>
<accession>A0A8H7RY48</accession>
<sequence length="249" mass="28582">MTEIRDYYESIDVHIHLADGSNLIVTISPSDSVETLKQKIRQSLPKRTQNMNIRLIYQGRILTENDQPLSHSGIGVRGKDQQQQSVYIHCSISDYIPRNSKSITTYQENNSNNNNDRGSGQEDNNYTGNQMTRLLGFDRLQEAGFNEEEIRDIRVQFHRLHGSPNFDGEITEQTTAMEEQWMESTGEILPDGLVQGTYKEMMCGLLLGFFLGILCVFWFRESVFTRRHQMGIVAGMLINISFGVLHIYH</sequence>
<dbReference type="Pfam" id="PF13373">
    <property type="entry name" value="Dsc3_C"/>
    <property type="match status" value="1"/>
</dbReference>
<dbReference type="GO" id="GO:0005783">
    <property type="term" value="C:endoplasmic reticulum"/>
    <property type="evidence" value="ECO:0007669"/>
    <property type="project" value="TreeGrafter"/>
</dbReference>
<feature type="compositionally biased region" description="Polar residues" evidence="1">
    <location>
        <begin position="116"/>
        <end position="128"/>
    </location>
</feature>
<feature type="transmembrane region" description="Helical" evidence="2">
    <location>
        <begin position="231"/>
        <end position="248"/>
    </location>
</feature>
<protein>
    <recommendedName>
        <fullName evidence="3">Ubiquitin-like domain-containing protein</fullName>
    </recommendedName>
</protein>
<dbReference type="AlphaFoldDB" id="A0A8H7RY48"/>
<keyword evidence="2" id="KW-0812">Transmembrane</keyword>
<feature type="transmembrane region" description="Helical" evidence="2">
    <location>
        <begin position="198"/>
        <end position="219"/>
    </location>
</feature>
<reference evidence="4 5" key="1">
    <citation type="submission" date="2020-12" db="EMBL/GenBank/DDBJ databases">
        <title>Metabolic potential, ecology and presence of endohyphal bacteria is reflected in genomic diversity of Mucoromycotina.</title>
        <authorList>
            <person name="Muszewska A."/>
            <person name="Okrasinska A."/>
            <person name="Steczkiewicz K."/>
            <person name="Drgas O."/>
            <person name="Orlowska M."/>
            <person name="Perlinska-Lenart U."/>
            <person name="Aleksandrzak-Piekarczyk T."/>
            <person name="Szatraj K."/>
            <person name="Zielenkiewicz U."/>
            <person name="Pilsyk S."/>
            <person name="Malc E."/>
            <person name="Mieczkowski P."/>
            <person name="Kruszewska J.S."/>
            <person name="Biernat P."/>
            <person name="Pawlowska J."/>
        </authorList>
    </citation>
    <scope>NUCLEOTIDE SEQUENCE [LARGE SCALE GENOMIC DNA]</scope>
    <source>
        <strain evidence="4 5">CBS 142.35</strain>
    </source>
</reference>
<feature type="domain" description="Ubiquitin-like" evidence="3">
    <location>
        <begin position="11"/>
        <end position="74"/>
    </location>
</feature>
<feature type="region of interest" description="Disordered" evidence="1">
    <location>
        <begin position="104"/>
        <end position="128"/>
    </location>
</feature>
<dbReference type="SUPFAM" id="SSF54236">
    <property type="entry name" value="Ubiquitin-like"/>
    <property type="match status" value="1"/>
</dbReference>
<name>A0A8H7RY48_9FUNG</name>
<comment type="caution">
    <text evidence="4">The sequence shown here is derived from an EMBL/GenBank/DDBJ whole genome shotgun (WGS) entry which is preliminary data.</text>
</comment>
<dbReference type="Proteomes" id="UP000646827">
    <property type="component" value="Unassembled WGS sequence"/>
</dbReference>
<organism evidence="4 5">
    <name type="scientific">Circinella minor</name>
    <dbReference type="NCBI Taxonomy" id="1195481"/>
    <lineage>
        <taxon>Eukaryota</taxon>
        <taxon>Fungi</taxon>
        <taxon>Fungi incertae sedis</taxon>
        <taxon>Mucoromycota</taxon>
        <taxon>Mucoromycotina</taxon>
        <taxon>Mucoromycetes</taxon>
        <taxon>Mucorales</taxon>
        <taxon>Lichtheimiaceae</taxon>
        <taxon>Circinella</taxon>
    </lineage>
</organism>
<dbReference type="GO" id="GO:0044695">
    <property type="term" value="C:Dsc E3 ubiquitin ligase complex"/>
    <property type="evidence" value="ECO:0007669"/>
    <property type="project" value="InterPro"/>
</dbReference>
<dbReference type="InterPro" id="IPR025390">
    <property type="entry name" value="Dsc3_C"/>
</dbReference>
<evidence type="ECO:0000313" key="4">
    <source>
        <dbReference type="EMBL" id="KAG2219010.1"/>
    </source>
</evidence>
<evidence type="ECO:0000313" key="5">
    <source>
        <dbReference type="Proteomes" id="UP000646827"/>
    </source>
</evidence>
<dbReference type="EMBL" id="JAEPRB010000199">
    <property type="protein sequence ID" value="KAG2219010.1"/>
    <property type="molecule type" value="Genomic_DNA"/>
</dbReference>
<dbReference type="PROSITE" id="PS50053">
    <property type="entry name" value="UBIQUITIN_2"/>
    <property type="match status" value="1"/>
</dbReference>
<keyword evidence="5" id="KW-1185">Reference proteome</keyword>
<proteinExistence type="predicted"/>
<keyword evidence="2" id="KW-0472">Membrane</keyword>
<dbReference type="InterPro" id="IPR045226">
    <property type="entry name" value="Dsc3"/>
</dbReference>
<dbReference type="PANTHER" id="PTHR28049">
    <property type="entry name" value="TRANSMEMBRANE PROTEIN YOR223W"/>
    <property type="match status" value="1"/>
</dbReference>
<dbReference type="Pfam" id="PF00240">
    <property type="entry name" value="ubiquitin"/>
    <property type="match status" value="1"/>
</dbReference>
<dbReference type="InterPro" id="IPR000626">
    <property type="entry name" value="Ubiquitin-like_dom"/>
</dbReference>
<dbReference type="CDD" id="cd17039">
    <property type="entry name" value="Ubl_ubiquitin_like"/>
    <property type="match status" value="1"/>
</dbReference>
<dbReference type="SMART" id="SM00213">
    <property type="entry name" value="UBQ"/>
    <property type="match status" value="1"/>
</dbReference>
<dbReference type="PANTHER" id="PTHR28049:SF1">
    <property type="entry name" value="DSC E3 UBIQUITIN LIGASE COMPLEX SUBUNIT 3"/>
    <property type="match status" value="1"/>
</dbReference>
<evidence type="ECO:0000256" key="1">
    <source>
        <dbReference type="SAM" id="MobiDB-lite"/>
    </source>
</evidence>
<evidence type="ECO:0000256" key="2">
    <source>
        <dbReference type="SAM" id="Phobius"/>
    </source>
</evidence>